<dbReference type="SMART" id="SM00327">
    <property type="entry name" value="VWA"/>
    <property type="match status" value="1"/>
</dbReference>
<evidence type="ECO:0000313" key="2">
    <source>
        <dbReference type="EMBL" id="CAG9327650.1"/>
    </source>
</evidence>
<gene>
    <name evidence="2" type="ORF">BSTOLATCC_MIC44280</name>
</gene>
<evidence type="ECO:0000259" key="1">
    <source>
        <dbReference type="PROSITE" id="PS50234"/>
    </source>
</evidence>
<dbReference type="SUPFAM" id="SSF53300">
    <property type="entry name" value="vWA-like"/>
    <property type="match status" value="1"/>
</dbReference>
<dbReference type="Gene3D" id="3.40.50.410">
    <property type="entry name" value="von Willebrand factor, type A domain"/>
    <property type="match status" value="1"/>
</dbReference>
<dbReference type="PANTHER" id="PTHR10579:SF43">
    <property type="entry name" value="ZINC FINGER (C3HC4-TYPE RING FINGER) FAMILY PROTEIN"/>
    <property type="match status" value="1"/>
</dbReference>
<dbReference type="EMBL" id="CAJZBQ010000044">
    <property type="protein sequence ID" value="CAG9327650.1"/>
    <property type="molecule type" value="Genomic_DNA"/>
</dbReference>
<organism evidence="2 3">
    <name type="scientific">Blepharisma stoltei</name>
    <dbReference type="NCBI Taxonomy" id="1481888"/>
    <lineage>
        <taxon>Eukaryota</taxon>
        <taxon>Sar</taxon>
        <taxon>Alveolata</taxon>
        <taxon>Ciliophora</taxon>
        <taxon>Postciliodesmatophora</taxon>
        <taxon>Heterotrichea</taxon>
        <taxon>Heterotrichida</taxon>
        <taxon>Blepharismidae</taxon>
        <taxon>Blepharisma</taxon>
    </lineage>
</organism>
<keyword evidence="3" id="KW-1185">Reference proteome</keyword>
<accession>A0AAU9JRA7</accession>
<sequence>MESKKSSNKITISRSALNRNNMPFIAPPQAPVISFADDEVIQITHSSEEAKAALSKNAKLNLSMRFAMNYLQLNSRENQEIPCELILEAVDEAGTSNPNASRGRPGVDIVCAIDISGSMRGSKLDLVKRTLEFMIDKLSDNDRVSLVTFNNQSKRLCPLTAMTPQGKGRLRAIVGQIQAFAGTEIVEGLLTSLNILAQRRITNSVSSIVLLSDGNDNNTHSAMGRTKSALIEVGSLISSGYSIHTFGYGADHDPNLLNSMAEEKNGGFYFVERDELIGEAFSSCLGELISVVADNVQISLQTLQTDIRFALTKVYSESGDQSFRFPPILSGDKKEAIFLLNFFPTIDAVPKGHQIQPVKATVQYRLTRSGHVIREESFLQIPIINESEIVNEIELDEDVMVNFYRVKAADILKEAGEYGERNNMEAARECLLRGANELKNCVVAGHEVIQVLISDLEKAVNRFVSVDAWEHGGKAEMKSKARNHWAKRGPDVASYQNCVQKAFNLESKNYY</sequence>
<dbReference type="PROSITE" id="PS50234">
    <property type="entry name" value="VWFA"/>
    <property type="match status" value="1"/>
</dbReference>
<dbReference type="InterPro" id="IPR036465">
    <property type="entry name" value="vWFA_dom_sf"/>
</dbReference>
<name>A0AAU9JRA7_9CILI</name>
<dbReference type="InterPro" id="IPR002035">
    <property type="entry name" value="VWF_A"/>
</dbReference>
<evidence type="ECO:0000313" key="3">
    <source>
        <dbReference type="Proteomes" id="UP001162131"/>
    </source>
</evidence>
<proteinExistence type="predicted"/>
<feature type="domain" description="VWFA" evidence="1">
    <location>
        <begin position="108"/>
        <end position="292"/>
    </location>
</feature>
<dbReference type="PANTHER" id="PTHR10579">
    <property type="entry name" value="CALCIUM-ACTIVATED CHLORIDE CHANNEL REGULATOR"/>
    <property type="match status" value="1"/>
</dbReference>
<dbReference type="Pfam" id="PF00092">
    <property type="entry name" value="VWA"/>
    <property type="match status" value="1"/>
</dbReference>
<dbReference type="Proteomes" id="UP001162131">
    <property type="component" value="Unassembled WGS sequence"/>
</dbReference>
<dbReference type="InterPro" id="IPR051266">
    <property type="entry name" value="CLCR"/>
</dbReference>
<protein>
    <recommendedName>
        <fullName evidence="1">VWFA domain-containing protein</fullName>
    </recommendedName>
</protein>
<comment type="caution">
    <text evidence="2">The sequence shown here is derived from an EMBL/GenBank/DDBJ whole genome shotgun (WGS) entry which is preliminary data.</text>
</comment>
<reference evidence="2" key="1">
    <citation type="submission" date="2021-09" db="EMBL/GenBank/DDBJ databases">
        <authorList>
            <consortium name="AG Swart"/>
            <person name="Singh M."/>
            <person name="Singh A."/>
            <person name="Seah K."/>
            <person name="Emmerich C."/>
        </authorList>
    </citation>
    <scope>NUCLEOTIDE SEQUENCE</scope>
    <source>
        <strain evidence="2">ATCC30299</strain>
    </source>
</reference>
<dbReference type="AlphaFoldDB" id="A0AAU9JRA7"/>